<dbReference type="GO" id="GO:0020037">
    <property type="term" value="F:heme binding"/>
    <property type="evidence" value="ECO:0007669"/>
    <property type="project" value="InterPro"/>
</dbReference>
<evidence type="ECO:0000256" key="10">
    <source>
        <dbReference type="RuleBase" id="RU000461"/>
    </source>
</evidence>
<evidence type="ECO:0000256" key="9">
    <source>
        <dbReference type="PIRSR" id="PIRSR602401-1"/>
    </source>
</evidence>
<dbReference type="GO" id="GO:0016705">
    <property type="term" value="F:oxidoreductase activity, acting on paired donors, with incorporation or reduction of molecular oxygen"/>
    <property type="evidence" value="ECO:0007669"/>
    <property type="project" value="InterPro"/>
</dbReference>
<evidence type="ECO:0000256" key="8">
    <source>
        <dbReference type="ARBA" id="ARBA00023033"/>
    </source>
</evidence>
<dbReference type="GO" id="GO:0004497">
    <property type="term" value="F:monooxygenase activity"/>
    <property type="evidence" value="ECO:0007669"/>
    <property type="project" value="UniProtKB-KW"/>
</dbReference>
<comment type="pathway">
    <text evidence="2">Secondary metabolite biosynthesis.</text>
</comment>
<dbReference type="PROSITE" id="PS00086">
    <property type="entry name" value="CYTOCHROME_P450"/>
    <property type="match status" value="1"/>
</dbReference>
<evidence type="ECO:0000256" key="7">
    <source>
        <dbReference type="ARBA" id="ARBA00023004"/>
    </source>
</evidence>
<dbReference type="InterPro" id="IPR017972">
    <property type="entry name" value="Cyt_P450_CS"/>
</dbReference>
<keyword evidence="6 10" id="KW-0560">Oxidoreductase</keyword>
<dbReference type="InterPro" id="IPR002401">
    <property type="entry name" value="Cyt_P450_E_grp-I"/>
</dbReference>
<evidence type="ECO:0000256" key="2">
    <source>
        <dbReference type="ARBA" id="ARBA00005179"/>
    </source>
</evidence>
<dbReference type="AlphaFoldDB" id="A0A9P5NHR4"/>
<dbReference type="SUPFAM" id="SSF48264">
    <property type="entry name" value="Cytochrome P450"/>
    <property type="match status" value="1"/>
</dbReference>
<dbReference type="Pfam" id="PF00067">
    <property type="entry name" value="p450"/>
    <property type="match status" value="1"/>
</dbReference>
<keyword evidence="4 9" id="KW-0349">Heme</keyword>
<keyword evidence="5 9" id="KW-0479">Metal-binding</keyword>
<keyword evidence="12" id="KW-1185">Reference proteome</keyword>
<comment type="caution">
    <text evidence="11">The sequence shown here is derived from an EMBL/GenBank/DDBJ whole genome shotgun (WGS) entry which is preliminary data.</text>
</comment>
<dbReference type="CDD" id="cd11065">
    <property type="entry name" value="CYP64-like"/>
    <property type="match status" value="1"/>
</dbReference>
<dbReference type="InterPro" id="IPR050364">
    <property type="entry name" value="Cytochrome_P450_fung"/>
</dbReference>
<dbReference type="GO" id="GO:0005506">
    <property type="term" value="F:iron ion binding"/>
    <property type="evidence" value="ECO:0007669"/>
    <property type="project" value="InterPro"/>
</dbReference>
<dbReference type="PRINTS" id="PR00385">
    <property type="entry name" value="P450"/>
</dbReference>
<dbReference type="PRINTS" id="PR00463">
    <property type="entry name" value="EP450I"/>
</dbReference>
<dbReference type="Proteomes" id="UP000724874">
    <property type="component" value="Unassembled WGS sequence"/>
</dbReference>
<protein>
    <submittedName>
        <fullName evidence="11">Cytochrome P450</fullName>
    </submittedName>
</protein>
<evidence type="ECO:0000256" key="5">
    <source>
        <dbReference type="ARBA" id="ARBA00022723"/>
    </source>
</evidence>
<dbReference type="OrthoDB" id="2789670at2759"/>
<accession>A0A9P5NHR4</accession>
<dbReference type="Gene3D" id="1.10.630.10">
    <property type="entry name" value="Cytochrome P450"/>
    <property type="match status" value="1"/>
</dbReference>
<evidence type="ECO:0000313" key="12">
    <source>
        <dbReference type="Proteomes" id="UP000724874"/>
    </source>
</evidence>
<dbReference type="InterPro" id="IPR001128">
    <property type="entry name" value="Cyt_P450"/>
</dbReference>
<name>A0A9P5NHR4_GYMJU</name>
<evidence type="ECO:0000256" key="3">
    <source>
        <dbReference type="ARBA" id="ARBA00010617"/>
    </source>
</evidence>
<dbReference type="PANTHER" id="PTHR46300:SF7">
    <property type="entry name" value="P450, PUTATIVE (EUROFUNG)-RELATED"/>
    <property type="match status" value="1"/>
</dbReference>
<dbReference type="InterPro" id="IPR036396">
    <property type="entry name" value="Cyt_P450_sf"/>
</dbReference>
<dbReference type="PANTHER" id="PTHR46300">
    <property type="entry name" value="P450, PUTATIVE (EUROFUNG)-RELATED-RELATED"/>
    <property type="match status" value="1"/>
</dbReference>
<organism evidence="11 12">
    <name type="scientific">Gymnopilus junonius</name>
    <name type="common">Spectacular rustgill mushroom</name>
    <name type="synonym">Gymnopilus spectabilis subsp. junonius</name>
    <dbReference type="NCBI Taxonomy" id="109634"/>
    <lineage>
        <taxon>Eukaryota</taxon>
        <taxon>Fungi</taxon>
        <taxon>Dikarya</taxon>
        <taxon>Basidiomycota</taxon>
        <taxon>Agaricomycotina</taxon>
        <taxon>Agaricomycetes</taxon>
        <taxon>Agaricomycetidae</taxon>
        <taxon>Agaricales</taxon>
        <taxon>Agaricineae</taxon>
        <taxon>Hymenogastraceae</taxon>
        <taxon>Gymnopilus</taxon>
    </lineage>
</organism>
<reference evidence="11" key="1">
    <citation type="submission" date="2020-11" db="EMBL/GenBank/DDBJ databases">
        <authorList>
            <consortium name="DOE Joint Genome Institute"/>
            <person name="Ahrendt S."/>
            <person name="Riley R."/>
            <person name="Andreopoulos W."/>
            <person name="LaButti K."/>
            <person name="Pangilinan J."/>
            <person name="Ruiz-duenas F.J."/>
            <person name="Barrasa J.M."/>
            <person name="Sanchez-Garcia M."/>
            <person name="Camarero S."/>
            <person name="Miyauchi S."/>
            <person name="Serrano A."/>
            <person name="Linde D."/>
            <person name="Babiker R."/>
            <person name="Drula E."/>
            <person name="Ayuso-Fernandez I."/>
            <person name="Pacheco R."/>
            <person name="Padilla G."/>
            <person name="Ferreira P."/>
            <person name="Barriuso J."/>
            <person name="Kellner H."/>
            <person name="Castanera R."/>
            <person name="Alfaro M."/>
            <person name="Ramirez L."/>
            <person name="Pisabarro A.G."/>
            <person name="Kuo A."/>
            <person name="Tritt A."/>
            <person name="Lipzen A."/>
            <person name="He G."/>
            <person name="Yan M."/>
            <person name="Ng V."/>
            <person name="Cullen D."/>
            <person name="Martin F."/>
            <person name="Rosso M.-N."/>
            <person name="Henrissat B."/>
            <person name="Hibbett D."/>
            <person name="Martinez A.T."/>
            <person name="Grigoriev I.V."/>
        </authorList>
    </citation>
    <scope>NUCLEOTIDE SEQUENCE</scope>
    <source>
        <strain evidence="11">AH 44721</strain>
    </source>
</reference>
<evidence type="ECO:0000313" key="11">
    <source>
        <dbReference type="EMBL" id="KAF8884271.1"/>
    </source>
</evidence>
<dbReference type="EMBL" id="JADNYJ010000109">
    <property type="protein sequence ID" value="KAF8884271.1"/>
    <property type="molecule type" value="Genomic_DNA"/>
</dbReference>
<keyword evidence="8 10" id="KW-0503">Monooxygenase</keyword>
<feature type="binding site" description="axial binding residue" evidence="9">
    <location>
        <position position="389"/>
    </location>
    <ligand>
        <name>heme</name>
        <dbReference type="ChEBI" id="CHEBI:30413"/>
    </ligand>
    <ligandPart>
        <name>Fe</name>
        <dbReference type="ChEBI" id="CHEBI:18248"/>
    </ligandPart>
</feature>
<proteinExistence type="inferred from homology"/>
<sequence length="435" mass="48347">MSLPSARLTLPSSGDIVYYQGLGNSILVLNSLEAMTDLLVKKGNTYCSRPYFVVASELMNLINSTAFTPFGARWRLHRKFMRIALSTEAVKGHEGTLSEIASLLNTSLKDGPEEFVDHVRLAAGHVIMSTIYGISVRSPQDPYITIAESAMNMISKAVIPGAFIVDLIPILKYLPSWTPFATFHYVGGEGRRMVAELISKPFEYVKSQIEARNAKPSFTMDVLTKNDLKAERENDPEFETSLKWASASMYAGESGQEISSSILNMIMAMATNTEKLRIAQAEIDEVVGRSRTPVIQDRESLPYVHAIIKETLRWHPPLPMDIARSSIHDDVYRGYLIPVGTTVIPNVWAIAHAPDPVYPPDTFAPERFLRENSTLDPSVYCFGFGRRNCPGRTLAENSIFLTTAYILQSFNISAAQDKDGHDIPIWVEYSSGLVS</sequence>
<gene>
    <name evidence="11" type="ORF">CPB84DRAFT_1685937</name>
</gene>
<evidence type="ECO:0000256" key="4">
    <source>
        <dbReference type="ARBA" id="ARBA00022617"/>
    </source>
</evidence>
<keyword evidence="7 9" id="KW-0408">Iron</keyword>
<evidence type="ECO:0000256" key="1">
    <source>
        <dbReference type="ARBA" id="ARBA00001971"/>
    </source>
</evidence>
<comment type="similarity">
    <text evidence="3 10">Belongs to the cytochrome P450 family.</text>
</comment>
<comment type="cofactor">
    <cofactor evidence="1 9">
        <name>heme</name>
        <dbReference type="ChEBI" id="CHEBI:30413"/>
    </cofactor>
</comment>
<evidence type="ECO:0000256" key="6">
    <source>
        <dbReference type="ARBA" id="ARBA00023002"/>
    </source>
</evidence>